<keyword evidence="1" id="KW-0812">Transmembrane</keyword>
<evidence type="ECO:0000256" key="1">
    <source>
        <dbReference type="SAM" id="Phobius"/>
    </source>
</evidence>
<comment type="caution">
    <text evidence="3">The sequence shown here is derived from an EMBL/GenBank/DDBJ whole genome shotgun (WGS) entry which is preliminary data.</text>
</comment>
<dbReference type="InterPro" id="IPR049220">
    <property type="entry name" value="DUF6868"/>
</dbReference>
<proteinExistence type="predicted"/>
<gene>
    <name evidence="3" type="ORF">GP644_01685</name>
</gene>
<organism evidence="3 4">
    <name type="scientific">Parasedimentitalea maritima</name>
    <dbReference type="NCBI Taxonomy" id="2578117"/>
    <lineage>
        <taxon>Bacteria</taxon>
        <taxon>Pseudomonadati</taxon>
        <taxon>Pseudomonadota</taxon>
        <taxon>Alphaproteobacteria</taxon>
        <taxon>Rhodobacterales</taxon>
        <taxon>Paracoccaceae</taxon>
        <taxon>Parasedimentitalea</taxon>
    </lineage>
</organism>
<evidence type="ECO:0000259" key="2">
    <source>
        <dbReference type="Pfam" id="PF21742"/>
    </source>
</evidence>
<feature type="domain" description="DUF6868" evidence="2">
    <location>
        <begin position="1"/>
        <end position="79"/>
    </location>
</feature>
<keyword evidence="1" id="KW-1133">Transmembrane helix</keyword>
<dbReference type="Pfam" id="PF21742">
    <property type="entry name" value="DUF6868"/>
    <property type="match status" value="1"/>
</dbReference>
<protein>
    <recommendedName>
        <fullName evidence="2">DUF6868 domain-containing protein</fullName>
    </recommendedName>
</protein>
<dbReference type="EMBL" id="WSFO01000001">
    <property type="protein sequence ID" value="KAE9632511.1"/>
    <property type="molecule type" value="Genomic_DNA"/>
</dbReference>
<dbReference type="RefSeq" id="WP_158976544.1">
    <property type="nucleotide sequence ID" value="NZ_WSFO01000001.1"/>
</dbReference>
<evidence type="ECO:0000313" key="3">
    <source>
        <dbReference type="EMBL" id="KAE9632511.1"/>
    </source>
</evidence>
<dbReference type="Proteomes" id="UP000441586">
    <property type="component" value="Unassembled WGS sequence"/>
</dbReference>
<accession>A0A6A4RNE3</accession>
<dbReference type="AlphaFoldDB" id="A0A6A4RNE3"/>
<evidence type="ECO:0000313" key="4">
    <source>
        <dbReference type="Proteomes" id="UP000441586"/>
    </source>
</evidence>
<sequence>MTLVTLTTFFGWMTVLNIGFLAITALILLAGHERLATLHAGMFNMETADVKKAYFKYIANYKILTLVFCLAPYIALKLM</sequence>
<feature type="transmembrane region" description="Helical" evidence="1">
    <location>
        <begin position="53"/>
        <end position="76"/>
    </location>
</feature>
<name>A0A6A4RNE3_9RHOB</name>
<keyword evidence="1" id="KW-0472">Membrane</keyword>
<feature type="transmembrane region" description="Helical" evidence="1">
    <location>
        <begin position="12"/>
        <end position="32"/>
    </location>
</feature>
<reference evidence="3 4" key="1">
    <citation type="submission" date="2019-12" db="EMBL/GenBank/DDBJ databases">
        <authorList>
            <person name="Zhang Y.-J."/>
        </authorList>
    </citation>
    <scope>NUCLEOTIDE SEQUENCE [LARGE SCALE GENOMIC DNA]</scope>
    <source>
        <strain evidence="3 4">H18S-6</strain>
    </source>
</reference>